<keyword evidence="2" id="KW-1133">Transmembrane helix</keyword>
<evidence type="ECO:0000256" key="1">
    <source>
        <dbReference type="SAM" id="MobiDB-lite"/>
    </source>
</evidence>
<name>A0A915EZV2_9CEST</name>
<keyword evidence="2" id="KW-0812">Transmembrane</keyword>
<reference evidence="4" key="1">
    <citation type="submission" date="2022-11" db="UniProtKB">
        <authorList>
            <consortium name="WormBaseParasite"/>
        </authorList>
    </citation>
    <scope>IDENTIFICATION</scope>
</reference>
<protein>
    <submittedName>
        <fullName evidence="4">Inner centromere protein ARK-binding domain-containing protein</fullName>
    </submittedName>
</protein>
<accession>A0A915EZV2</accession>
<keyword evidence="2" id="KW-0472">Membrane</keyword>
<evidence type="ECO:0000256" key="2">
    <source>
        <dbReference type="SAM" id="Phobius"/>
    </source>
</evidence>
<dbReference type="WBParaSite" id="maker-E.canG7_contigs_7526-snap-gene-0.70-mRNA-1">
    <property type="protein sequence ID" value="maker-E.canG7_contigs_7526-snap-gene-0.70-mRNA-1"/>
    <property type="gene ID" value="EcG7_02171"/>
</dbReference>
<keyword evidence="3" id="KW-1185">Reference proteome</keyword>
<dbReference type="AlphaFoldDB" id="A0A915EZV2"/>
<feature type="region of interest" description="Disordered" evidence="1">
    <location>
        <begin position="161"/>
        <end position="229"/>
    </location>
</feature>
<feature type="compositionally biased region" description="Basic residues" evidence="1">
    <location>
        <begin position="60"/>
        <end position="87"/>
    </location>
</feature>
<feature type="compositionally biased region" description="Polar residues" evidence="1">
    <location>
        <begin position="161"/>
        <end position="170"/>
    </location>
</feature>
<organism evidence="3 4">
    <name type="scientific">Echinococcus canadensis</name>
    <dbReference type="NCBI Taxonomy" id="519352"/>
    <lineage>
        <taxon>Eukaryota</taxon>
        <taxon>Metazoa</taxon>
        <taxon>Spiralia</taxon>
        <taxon>Lophotrochozoa</taxon>
        <taxon>Platyhelminthes</taxon>
        <taxon>Cestoda</taxon>
        <taxon>Eucestoda</taxon>
        <taxon>Cyclophyllidea</taxon>
        <taxon>Taeniidae</taxon>
        <taxon>Echinococcus</taxon>
        <taxon>Echinococcus canadensis group</taxon>
    </lineage>
</organism>
<dbReference type="Proteomes" id="UP000887562">
    <property type="component" value="Unplaced"/>
</dbReference>
<evidence type="ECO:0000313" key="3">
    <source>
        <dbReference type="Proteomes" id="UP000887562"/>
    </source>
</evidence>
<feature type="transmembrane region" description="Helical" evidence="2">
    <location>
        <begin position="738"/>
        <end position="757"/>
    </location>
</feature>
<evidence type="ECO:0000313" key="4">
    <source>
        <dbReference type="WBParaSite" id="maker-E.canG7_contigs_7526-snap-gene-0.70-mRNA-1"/>
    </source>
</evidence>
<proteinExistence type="predicted"/>
<sequence>MDVEESSGQLLLKIETLSSDLDSLASKAISKVCQRIQVLIPNFVLPDTLELINSKHVFPKPRKRKIRASRSTTRSRARNTKSKRRKLTASSSSIEVSERTQSFAPSDVEMCIVPEERSQSPVTPLWDSVYSGQTKGSRSITEIKPVQGDATGDETLVAENTTEAATSVRHTTSKGRKSAVRSPSEPELCSPPPSKRCRFGSPAGDEEPLSTVVTKRKSRESSSKIAKTAHFAQPLTIQESRTTLDKSSESSIAAATNEDALKGSYGNSSIMTEESDDTVGVVEVQAPKSSAHPPKISTSAVDVAADDAVTSTAASTSAVFVKPVSQNDSTPAASVPTESRLGRYRNTPWPIGLSKPWLSRLGWGTASKTPSTTVNTTNMVTVTNMTNSNLSHQPQPSRLSARASVGMGKLKSVTVSTAPSLVKHAKPPSVVTDSAPRLPMQSQLNKVSCASKAKFSVIGEKEISINHRSSSSMAASVLSRRPATGPLQTQSAAKLLPRDVAEDDRRTRAMADLTAKEQRHREFMEKRALERKAKVKAANEHRLAVRANAEREAKEKQAAATRRMEAERLRLQKIAIKVKIPPPKTAAIASHQRTSQSVKQLPFSSASANTAAAAFTTATTNSANYMKNFDLAKVAPPLPPHATAVNKPQALPSPLSYDLTGLLSDHDSESDNEKRHKKRYIPSWAKNGSKELFSLVSRVYRGEVRWQEIFRPADKVHFEDAELFHGYKFRTRPRGSSAVLVCSYFIILICAFARFMVRQIYNGIVNAEEQCKARQVHRGYGGRRRSAIAECG</sequence>
<feature type="compositionally biased region" description="Polar residues" evidence="1">
    <location>
        <begin position="88"/>
        <end position="101"/>
    </location>
</feature>
<feature type="region of interest" description="Disordered" evidence="1">
    <location>
        <begin position="60"/>
        <end position="101"/>
    </location>
</feature>